<dbReference type="RefSeq" id="WP_264139178.1">
    <property type="nucleotide sequence ID" value="NZ_JAOYOD010000001.1"/>
</dbReference>
<feature type="signal peptide" evidence="1">
    <location>
        <begin position="1"/>
        <end position="21"/>
    </location>
</feature>
<dbReference type="Gene3D" id="2.60.120.1130">
    <property type="match status" value="1"/>
</dbReference>
<dbReference type="EMBL" id="JAOYOD010000001">
    <property type="protein sequence ID" value="MCV9388320.1"/>
    <property type="molecule type" value="Genomic_DNA"/>
</dbReference>
<protein>
    <submittedName>
        <fullName evidence="3">DUF3857 domain-containing transglutaminase family protein</fullName>
    </submittedName>
</protein>
<name>A0ABT3CXW4_9BACT</name>
<evidence type="ECO:0000256" key="1">
    <source>
        <dbReference type="SAM" id="SignalP"/>
    </source>
</evidence>
<dbReference type="Pfam" id="PF12969">
    <property type="entry name" value="DUF3857"/>
    <property type="match status" value="1"/>
</dbReference>
<evidence type="ECO:0000313" key="3">
    <source>
        <dbReference type="EMBL" id="MCV9388320.1"/>
    </source>
</evidence>
<organism evidence="3 4">
    <name type="scientific">Reichenbachiella ulvae</name>
    <dbReference type="NCBI Taxonomy" id="2980104"/>
    <lineage>
        <taxon>Bacteria</taxon>
        <taxon>Pseudomonadati</taxon>
        <taxon>Bacteroidota</taxon>
        <taxon>Cytophagia</taxon>
        <taxon>Cytophagales</taxon>
        <taxon>Reichenbachiellaceae</taxon>
        <taxon>Reichenbachiella</taxon>
    </lineage>
</organism>
<gene>
    <name evidence="3" type="ORF">N7U62_16680</name>
</gene>
<comment type="caution">
    <text evidence="3">The sequence shown here is derived from an EMBL/GenBank/DDBJ whole genome shotgun (WGS) entry which is preliminary data.</text>
</comment>
<evidence type="ECO:0000259" key="2">
    <source>
        <dbReference type="Pfam" id="PF12969"/>
    </source>
</evidence>
<dbReference type="SUPFAM" id="SSF54001">
    <property type="entry name" value="Cysteine proteinases"/>
    <property type="match status" value="1"/>
</dbReference>
<dbReference type="Proteomes" id="UP001300692">
    <property type="component" value="Unassembled WGS sequence"/>
</dbReference>
<keyword evidence="1" id="KW-0732">Signal</keyword>
<proteinExistence type="predicted"/>
<dbReference type="InterPro" id="IPR038765">
    <property type="entry name" value="Papain-like_cys_pep_sf"/>
</dbReference>
<dbReference type="InterPro" id="IPR024618">
    <property type="entry name" value="DUF3857"/>
</dbReference>
<reference evidence="3 4" key="1">
    <citation type="submission" date="2022-10" db="EMBL/GenBank/DDBJ databases">
        <title>Comparative genomics and taxonomic characterization of three novel marine species of genus Reichenbachiella exhibiting antioxidant and polysaccharide degradation activities.</title>
        <authorList>
            <person name="Muhammad N."/>
            <person name="Lee Y.-J."/>
            <person name="Ko J."/>
            <person name="Kim S.-G."/>
        </authorList>
    </citation>
    <scope>NUCLEOTIDE SEQUENCE [LARGE SCALE GENOMIC DNA]</scope>
    <source>
        <strain evidence="3 4">ABR2-5</strain>
    </source>
</reference>
<dbReference type="Gene3D" id="2.60.40.3140">
    <property type="match status" value="1"/>
</dbReference>
<dbReference type="Gene3D" id="3.10.620.30">
    <property type="match status" value="1"/>
</dbReference>
<sequence>MINWKKILSGLLFFVASPLFAQNYSIDQIPDSLLENANAVYFVDEMVHEIINSESAIQKSHVVIAILNKKAKNLADQTVYYDGFRKINRFEGKVYDANGELIDKTRKSDIYDRSAVSGSTIYSDGRLQYLDLTQNEYPYIVEFWIEREYLMTYSTPNWYVMPGSNVSVMKSHFSVTSPDHLMPNFKLENTDQKFYEIKRGGKTTLSISYSNMKAVEKEPYGPSVSEFTPVIFSSPSQFSYDGYAGTMYSWQEYGKWMLQLNEGKDDISLSTIEEIEQLTKNANSDEEKARIVYDYLQNKTRYVSIQLGIGGLQPFPASTVDEYGYGDCKALSNYTQALLKAIDVESYYTIVYGGENPPFRKLDKDFTMDVFNHIILCVPNQGDTLWLECTSQTNPFGYQGNFTGDRDVLLVTPEGGKLAHTTIYEKEDNLQFTKANVSILEGGDAKASFKRIYTGLQYENNNLNWKINDGEDELKKWIYNNTQVSDFKINDFSFELKKDKIPSIIEEADISIHSLASGKGKRMFITPNLMNRWEYVPKRMSDRKTEVELTSCYIDSDSIIYEVPEKYHVEFIPEDILIETEFGKYEAHFSFDNHQLIYTRRLAKNKGRFPKESYQKYREFTENVKEADHKKVVFIDKT</sequence>
<keyword evidence="4" id="KW-1185">Reference proteome</keyword>
<evidence type="ECO:0000313" key="4">
    <source>
        <dbReference type="Proteomes" id="UP001300692"/>
    </source>
</evidence>
<accession>A0ABT3CXW4</accession>
<feature type="chain" id="PRO_5046153844" evidence="1">
    <location>
        <begin position="22"/>
        <end position="638"/>
    </location>
</feature>
<feature type="domain" description="DUF3857" evidence="2">
    <location>
        <begin position="56"/>
        <end position="215"/>
    </location>
</feature>